<dbReference type="Proteomes" id="UP000256779">
    <property type="component" value="Unassembled WGS sequence"/>
</dbReference>
<keyword evidence="2" id="KW-1185">Reference proteome</keyword>
<organism evidence="1 2">
    <name type="scientific">Marinoscillum furvescens DSM 4134</name>
    <dbReference type="NCBI Taxonomy" id="1122208"/>
    <lineage>
        <taxon>Bacteria</taxon>
        <taxon>Pseudomonadati</taxon>
        <taxon>Bacteroidota</taxon>
        <taxon>Cytophagia</taxon>
        <taxon>Cytophagales</taxon>
        <taxon>Reichenbachiellaceae</taxon>
        <taxon>Marinoscillum</taxon>
    </lineage>
</organism>
<name>A0A3D9L4S7_MARFU</name>
<reference evidence="1 2" key="1">
    <citation type="submission" date="2018-07" db="EMBL/GenBank/DDBJ databases">
        <title>Genomic Encyclopedia of Type Strains, Phase IV (KMG-IV): sequencing the most valuable type-strain genomes for metagenomic binning, comparative biology and taxonomic classification.</title>
        <authorList>
            <person name="Goeker M."/>
        </authorList>
    </citation>
    <scope>NUCLEOTIDE SEQUENCE [LARGE SCALE GENOMIC DNA]</scope>
    <source>
        <strain evidence="1 2">DSM 4134</strain>
    </source>
</reference>
<protein>
    <submittedName>
        <fullName evidence="1">Uncharacterized protein</fullName>
    </submittedName>
</protein>
<sequence>MDRLLLWFLSYMLGGRKYNFFAADSQFHYTCASPSACNLETNTSLMRS</sequence>
<evidence type="ECO:0000313" key="2">
    <source>
        <dbReference type="Proteomes" id="UP000256779"/>
    </source>
</evidence>
<comment type="caution">
    <text evidence="1">The sequence shown here is derived from an EMBL/GenBank/DDBJ whole genome shotgun (WGS) entry which is preliminary data.</text>
</comment>
<dbReference type="EMBL" id="QREG01000004">
    <property type="protein sequence ID" value="REE01023.1"/>
    <property type="molecule type" value="Genomic_DNA"/>
</dbReference>
<gene>
    <name evidence="1" type="ORF">C7460_10442</name>
</gene>
<evidence type="ECO:0000313" key="1">
    <source>
        <dbReference type="EMBL" id="REE01023.1"/>
    </source>
</evidence>
<proteinExistence type="predicted"/>
<dbReference type="AlphaFoldDB" id="A0A3D9L4S7"/>
<accession>A0A3D9L4S7</accession>